<comment type="similarity">
    <text evidence="1">Belongs to the short-chain dehydrogenases/reductases (SDR) family.</text>
</comment>
<dbReference type="PRINTS" id="PR00081">
    <property type="entry name" value="GDHRDH"/>
</dbReference>
<evidence type="ECO:0000256" key="1">
    <source>
        <dbReference type="ARBA" id="ARBA00006484"/>
    </source>
</evidence>
<dbReference type="PRINTS" id="PR00080">
    <property type="entry name" value="SDRFAMILY"/>
</dbReference>
<name>A0A085WSJ6_9BACT</name>
<dbReference type="InterPro" id="IPR002347">
    <property type="entry name" value="SDR_fam"/>
</dbReference>
<dbReference type="SMART" id="SM00822">
    <property type="entry name" value="PKS_KR"/>
    <property type="match status" value="1"/>
</dbReference>
<evidence type="ECO:0000259" key="3">
    <source>
        <dbReference type="SMART" id="SM00822"/>
    </source>
</evidence>
<dbReference type="Proteomes" id="UP000028725">
    <property type="component" value="Unassembled WGS sequence"/>
</dbReference>
<dbReference type="InterPro" id="IPR057326">
    <property type="entry name" value="KR_dom"/>
</dbReference>
<dbReference type="GO" id="GO:0030497">
    <property type="term" value="P:fatty acid elongation"/>
    <property type="evidence" value="ECO:0007669"/>
    <property type="project" value="TreeGrafter"/>
</dbReference>
<dbReference type="PANTHER" id="PTHR42760">
    <property type="entry name" value="SHORT-CHAIN DEHYDROGENASES/REDUCTASES FAMILY MEMBER"/>
    <property type="match status" value="1"/>
</dbReference>
<dbReference type="Pfam" id="PF13561">
    <property type="entry name" value="adh_short_C2"/>
    <property type="match status" value="1"/>
</dbReference>
<feature type="domain" description="Ketoreductase" evidence="3">
    <location>
        <begin position="3"/>
        <end position="171"/>
    </location>
</feature>
<dbReference type="Gene3D" id="3.40.50.720">
    <property type="entry name" value="NAD(P)-binding Rossmann-like Domain"/>
    <property type="match status" value="1"/>
</dbReference>
<dbReference type="InterPro" id="IPR036291">
    <property type="entry name" value="NAD(P)-bd_dom_sf"/>
</dbReference>
<dbReference type="PANTHER" id="PTHR42760:SF40">
    <property type="entry name" value="3-OXOACYL-[ACYL-CARRIER-PROTEIN] REDUCTASE, CHLOROPLASTIC"/>
    <property type="match status" value="1"/>
</dbReference>
<keyword evidence="5" id="KW-1185">Reference proteome</keyword>
<dbReference type="GO" id="GO:0016616">
    <property type="term" value="F:oxidoreductase activity, acting on the CH-OH group of donors, NAD or NADP as acceptor"/>
    <property type="evidence" value="ECO:0007669"/>
    <property type="project" value="UniProtKB-ARBA"/>
</dbReference>
<reference evidence="4 5" key="1">
    <citation type="submission" date="2014-04" db="EMBL/GenBank/DDBJ databases">
        <title>Genome assembly of Hyalangium minutum DSM 14724.</title>
        <authorList>
            <person name="Sharma G."/>
            <person name="Subramanian S."/>
        </authorList>
    </citation>
    <scope>NUCLEOTIDE SEQUENCE [LARGE SCALE GENOMIC DNA]</scope>
    <source>
        <strain evidence="4 5">DSM 14724</strain>
    </source>
</reference>
<proteinExistence type="inferred from homology"/>
<dbReference type="InterPro" id="IPR020904">
    <property type="entry name" value="Sc_DH/Rdtase_CS"/>
</dbReference>
<sequence length="242" mass="25915">MALVTGGSRGIGRAVVLELARRGYSVGINFREQGARAAEVVREVEALGQRAFLHQADVSDSAQVVRLIEETERQLGPIDVLVCGAGVTRDTLLGASTPEDLTAVRTVNLDGVVHCCREVAKRMIGRRRGSIVALSSVAGQRPGRGQSLYAATKGAVESFIRALAVELAPRNIRANAVAPGVIETEMTRDILALAPDEVKRRILMRRPGKPEEVAKVVAFLCSSDASYVTGQVWNVDGGFKLE</sequence>
<dbReference type="SUPFAM" id="SSF51735">
    <property type="entry name" value="NAD(P)-binding Rossmann-fold domains"/>
    <property type="match status" value="1"/>
</dbReference>
<evidence type="ECO:0000313" key="4">
    <source>
        <dbReference type="EMBL" id="KFE70659.1"/>
    </source>
</evidence>
<dbReference type="STRING" id="394096.DB31_5701"/>
<comment type="caution">
    <text evidence="4">The sequence shown here is derived from an EMBL/GenBank/DDBJ whole genome shotgun (WGS) entry which is preliminary data.</text>
</comment>
<dbReference type="EMBL" id="JMCB01000003">
    <property type="protein sequence ID" value="KFE70659.1"/>
    <property type="molecule type" value="Genomic_DNA"/>
</dbReference>
<organism evidence="4 5">
    <name type="scientific">Hyalangium minutum</name>
    <dbReference type="NCBI Taxonomy" id="394096"/>
    <lineage>
        <taxon>Bacteria</taxon>
        <taxon>Pseudomonadati</taxon>
        <taxon>Myxococcota</taxon>
        <taxon>Myxococcia</taxon>
        <taxon>Myxococcales</taxon>
        <taxon>Cystobacterineae</taxon>
        <taxon>Archangiaceae</taxon>
        <taxon>Hyalangium</taxon>
    </lineage>
</organism>
<keyword evidence="2" id="KW-0560">Oxidoreductase</keyword>
<gene>
    <name evidence="4" type="ORF">DB31_5701</name>
</gene>
<dbReference type="PROSITE" id="PS00061">
    <property type="entry name" value="ADH_SHORT"/>
    <property type="match status" value="1"/>
</dbReference>
<dbReference type="AlphaFoldDB" id="A0A085WSJ6"/>
<evidence type="ECO:0000256" key="2">
    <source>
        <dbReference type="ARBA" id="ARBA00023002"/>
    </source>
</evidence>
<evidence type="ECO:0000313" key="5">
    <source>
        <dbReference type="Proteomes" id="UP000028725"/>
    </source>
</evidence>
<dbReference type="FunFam" id="3.40.50.720:FF:000173">
    <property type="entry name" value="3-oxoacyl-[acyl-carrier protein] reductase"/>
    <property type="match status" value="1"/>
</dbReference>
<dbReference type="PATRIC" id="fig|394096.3.peg.2177"/>
<protein>
    <submittedName>
        <fullName evidence="4">3-oxoacyl-[acyl-carrier protein] reductase</fullName>
    </submittedName>
</protein>
<accession>A0A085WSJ6</accession>